<dbReference type="PANTHER" id="PTHR42791">
    <property type="entry name" value="GNAT FAMILY ACETYLTRANSFERASE"/>
    <property type="match status" value="1"/>
</dbReference>
<dbReference type="EMBL" id="MU001635">
    <property type="protein sequence ID" value="KAF2483301.1"/>
    <property type="molecule type" value="Genomic_DNA"/>
</dbReference>
<evidence type="ECO:0000313" key="3">
    <source>
        <dbReference type="Proteomes" id="UP000799767"/>
    </source>
</evidence>
<proteinExistence type="predicted"/>
<keyword evidence="2" id="KW-0808">Transferase</keyword>
<keyword evidence="3" id="KW-1185">Reference proteome</keyword>
<dbReference type="CDD" id="cd04301">
    <property type="entry name" value="NAT_SF"/>
    <property type="match status" value="1"/>
</dbReference>
<dbReference type="SUPFAM" id="SSF55729">
    <property type="entry name" value="Acyl-CoA N-acyltransferases (Nat)"/>
    <property type="match status" value="1"/>
</dbReference>
<dbReference type="Gene3D" id="3.40.630.30">
    <property type="match status" value="1"/>
</dbReference>
<dbReference type="Pfam" id="PF00583">
    <property type="entry name" value="Acetyltransf_1"/>
    <property type="match status" value="1"/>
</dbReference>
<dbReference type="GO" id="GO:0016747">
    <property type="term" value="F:acyltransferase activity, transferring groups other than amino-acyl groups"/>
    <property type="evidence" value="ECO:0007669"/>
    <property type="project" value="InterPro"/>
</dbReference>
<accession>A0A6A6PUD5</accession>
<keyword evidence="2" id="KW-0012">Acyltransferase</keyword>
<organism evidence="2 3">
    <name type="scientific">Neohortaea acidophila</name>
    <dbReference type="NCBI Taxonomy" id="245834"/>
    <lineage>
        <taxon>Eukaryota</taxon>
        <taxon>Fungi</taxon>
        <taxon>Dikarya</taxon>
        <taxon>Ascomycota</taxon>
        <taxon>Pezizomycotina</taxon>
        <taxon>Dothideomycetes</taxon>
        <taxon>Dothideomycetidae</taxon>
        <taxon>Mycosphaerellales</taxon>
        <taxon>Teratosphaeriaceae</taxon>
        <taxon>Neohortaea</taxon>
    </lineage>
</organism>
<dbReference type="InterPro" id="IPR052523">
    <property type="entry name" value="Trichothecene_AcTrans"/>
</dbReference>
<feature type="domain" description="N-acetyltransferase" evidence="1">
    <location>
        <begin position="3"/>
        <end position="199"/>
    </location>
</feature>
<dbReference type="AlphaFoldDB" id="A0A6A6PUD5"/>
<gene>
    <name evidence="2" type="ORF">BDY17DRAFT_144870</name>
</gene>
<sequence length="207" mass="23110">MEFELRPIEEDDFARVVEIYYIAFADNPLSLATIPRTPASRKFFDAVMGHALKHPTVYHNIKAVSRSTGETVGIGLWIAPKTAMSEASALPDIQPPEGSDVELFNKSFEVWGKRQSELMQDRPFWKLDVLGVLPEYQGRGIGKLLIQYGIDRADEQGIEAYLDASPKGAPVYERVGFRGSHLVEFEIDNAKREAQISISHSVNSTSV</sequence>
<dbReference type="InterPro" id="IPR000182">
    <property type="entry name" value="GNAT_dom"/>
</dbReference>
<name>A0A6A6PUD5_9PEZI</name>
<evidence type="ECO:0000259" key="1">
    <source>
        <dbReference type="PROSITE" id="PS51186"/>
    </source>
</evidence>
<dbReference type="PROSITE" id="PS51186">
    <property type="entry name" value="GNAT"/>
    <property type="match status" value="1"/>
</dbReference>
<dbReference type="OrthoDB" id="2115692at2759"/>
<protein>
    <submittedName>
        <fullName evidence="2">Acyl-CoA N-acyltransferase</fullName>
    </submittedName>
</protein>
<dbReference type="InterPro" id="IPR016181">
    <property type="entry name" value="Acyl_CoA_acyltransferase"/>
</dbReference>
<dbReference type="GeneID" id="54470559"/>
<dbReference type="RefSeq" id="XP_033589871.1">
    <property type="nucleotide sequence ID" value="XM_033729557.1"/>
</dbReference>
<reference evidence="2" key="1">
    <citation type="journal article" date="2020" name="Stud. Mycol.">
        <title>101 Dothideomycetes genomes: a test case for predicting lifestyles and emergence of pathogens.</title>
        <authorList>
            <person name="Haridas S."/>
            <person name="Albert R."/>
            <person name="Binder M."/>
            <person name="Bloem J."/>
            <person name="Labutti K."/>
            <person name="Salamov A."/>
            <person name="Andreopoulos B."/>
            <person name="Baker S."/>
            <person name="Barry K."/>
            <person name="Bills G."/>
            <person name="Bluhm B."/>
            <person name="Cannon C."/>
            <person name="Castanera R."/>
            <person name="Culley D."/>
            <person name="Daum C."/>
            <person name="Ezra D."/>
            <person name="Gonzalez J."/>
            <person name="Henrissat B."/>
            <person name="Kuo A."/>
            <person name="Liang C."/>
            <person name="Lipzen A."/>
            <person name="Lutzoni F."/>
            <person name="Magnuson J."/>
            <person name="Mondo S."/>
            <person name="Nolan M."/>
            <person name="Ohm R."/>
            <person name="Pangilinan J."/>
            <person name="Park H.-J."/>
            <person name="Ramirez L."/>
            <person name="Alfaro M."/>
            <person name="Sun H."/>
            <person name="Tritt A."/>
            <person name="Yoshinaga Y."/>
            <person name="Zwiers L.-H."/>
            <person name="Turgeon B."/>
            <person name="Goodwin S."/>
            <person name="Spatafora J."/>
            <person name="Crous P."/>
            <person name="Grigoriev I."/>
        </authorList>
    </citation>
    <scope>NUCLEOTIDE SEQUENCE</scope>
    <source>
        <strain evidence="2">CBS 113389</strain>
    </source>
</reference>
<evidence type="ECO:0000313" key="2">
    <source>
        <dbReference type="EMBL" id="KAF2483301.1"/>
    </source>
</evidence>
<dbReference type="PANTHER" id="PTHR42791:SF1">
    <property type="entry name" value="N-ACETYLTRANSFERASE DOMAIN-CONTAINING PROTEIN"/>
    <property type="match status" value="1"/>
</dbReference>
<dbReference type="Proteomes" id="UP000799767">
    <property type="component" value="Unassembled WGS sequence"/>
</dbReference>